<evidence type="ECO:0000313" key="2">
    <source>
        <dbReference type="EMBL" id="KAK1743671.1"/>
    </source>
</evidence>
<name>A0AAD8YEC3_9STRA</name>
<accession>A0AAD8YEC3</accession>
<comment type="caution">
    <text evidence="2">The sequence shown here is derived from an EMBL/GenBank/DDBJ whole genome shotgun (WGS) entry which is preliminary data.</text>
</comment>
<keyword evidence="3" id="KW-1185">Reference proteome</keyword>
<protein>
    <submittedName>
        <fullName evidence="2">Uncharacterized protein</fullName>
    </submittedName>
</protein>
<sequence length="156" mass="18011">MNRKSLSNTSAITNKRQKYAHLLQRNVKEKSQQSLPPLSETKSVVEKRHANEWGWLVEFRSKYSSITDKNVETDTIQLNATCKSNDCGSSQEGNHSKSESQSSQEFLILRRKYESMDDISLSSSESDQEWRTLLKKLLIQNHCHHLKRQIAAVCMQ</sequence>
<evidence type="ECO:0000256" key="1">
    <source>
        <dbReference type="SAM" id="MobiDB-lite"/>
    </source>
</evidence>
<organism evidence="2 3">
    <name type="scientific">Skeletonema marinoi</name>
    <dbReference type="NCBI Taxonomy" id="267567"/>
    <lineage>
        <taxon>Eukaryota</taxon>
        <taxon>Sar</taxon>
        <taxon>Stramenopiles</taxon>
        <taxon>Ochrophyta</taxon>
        <taxon>Bacillariophyta</taxon>
        <taxon>Coscinodiscophyceae</taxon>
        <taxon>Thalassiosirophycidae</taxon>
        <taxon>Thalassiosirales</taxon>
        <taxon>Skeletonemataceae</taxon>
        <taxon>Skeletonema</taxon>
        <taxon>Skeletonema marinoi-dohrnii complex</taxon>
    </lineage>
</organism>
<gene>
    <name evidence="2" type="ORF">QTG54_005268</name>
</gene>
<evidence type="ECO:0000313" key="3">
    <source>
        <dbReference type="Proteomes" id="UP001224775"/>
    </source>
</evidence>
<reference evidence="2" key="1">
    <citation type="submission" date="2023-06" db="EMBL/GenBank/DDBJ databases">
        <title>Survivors Of The Sea: Transcriptome response of Skeletonema marinoi to long-term dormancy.</title>
        <authorList>
            <person name="Pinder M.I.M."/>
            <person name="Kourtchenko O."/>
            <person name="Robertson E.K."/>
            <person name="Larsson T."/>
            <person name="Maumus F."/>
            <person name="Osuna-Cruz C.M."/>
            <person name="Vancaester E."/>
            <person name="Stenow R."/>
            <person name="Vandepoele K."/>
            <person name="Ploug H."/>
            <person name="Bruchert V."/>
            <person name="Godhe A."/>
            <person name="Topel M."/>
        </authorList>
    </citation>
    <scope>NUCLEOTIDE SEQUENCE</scope>
    <source>
        <strain evidence="2">R05AC</strain>
    </source>
</reference>
<proteinExistence type="predicted"/>
<dbReference type="AlphaFoldDB" id="A0AAD8YEC3"/>
<feature type="region of interest" description="Disordered" evidence="1">
    <location>
        <begin position="84"/>
        <end position="103"/>
    </location>
</feature>
<dbReference type="Proteomes" id="UP001224775">
    <property type="component" value="Unassembled WGS sequence"/>
</dbReference>
<dbReference type="EMBL" id="JATAAI010000008">
    <property type="protein sequence ID" value="KAK1743671.1"/>
    <property type="molecule type" value="Genomic_DNA"/>
</dbReference>